<dbReference type="InterPro" id="IPR029033">
    <property type="entry name" value="His_PPase_superfam"/>
</dbReference>
<gene>
    <name evidence="1" type="ORF">LZA78_16290</name>
</gene>
<proteinExistence type="predicted"/>
<evidence type="ECO:0000313" key="2">
    <source>
        <dbReference type="Proteomes" id="UP001521181"/>
    </source>
</evidence>
<protein>
    <submittedName>
        <fullName evidence="1">Histidine phosphatase family protein</fullName>
    </submittedName>
</protein>
<dbReference type="Proteomes" id="UP001521181">
    <property type="component" value="Unassembled WGS sequence"/>
</dbReference>
<dbReference type="Pfam" id="PF00300">
    <property type="entry name" value="His_Phos_1"/>
    <property type="match status" value="1"/>
</dbReference>
<dbReference type="CDD" id="cd07067">
    <property type="entry name" value="HP_PGM_like"/>
    <property type="match status" value="1"/>
</dbReference>
<reference evidence="1 2" key="1">
    <citation type="submission" date="2021-12" db="EMBL/GenBank/DDBJ databases">
        <title>Sinirhodobacter sp. WL0062 is a bacterium isolated from seawater.</title>
        <authorList>
            <person name="Wang L."/>
            <person name="He W."/>
            <person name="Zhang D.-F."/>
        </authorList>
    </citation>
    <scope>NUCLEOTIDE SEQUENCE [LARGE SCALE GENOMIC DNA]</scope>
    <source>
        <strain evidence="1 2">WL0062</strain>
    </source>
</reference>
<comment type="caution">
    <text evidence="1">The sequence shown here is derived from an EMBL/GenBank/DDBJ whole genome shotgun (WGS) entry which is preliminary data.</text>
</comment>
<keyword evidence="2" id="KW-1185">Reference proteome</keyword>
<dbReference type="EMBL" id="JAJUOS010000016">
    <property type="protein sequence ID" value="MCE5975039.1"/>
    <property type="molecule type" value="Genomic_DNA"/>
</dbReference>
<dbReference type="SUPFAM" id="SSF53254">
    <property type="entry name" value="Phosphoglycerate mutase-like"/>
    <property type="match status" value="1"/>
</dbReference>
<dbReference type="SMART" id="SM00855">
    <property type="entry name" value="PGAM"/>
    <property type="match status" value="1"/>
</dbReference>
<dbReference type="InterPro" id="IPR013078">
    <property type="entry name" value="His_Pase_superF_clade-1"/>
</dbReference>
<dbReference type="Gene3D" id="3.40.50.1240">
    <property type="entry name" value="Phosphoglycerate mutase-like"/>
    <property type="match status" value="1"/>
</dbReference>
<sequence>MAREEATELLLIRHAPQINGGRLAGRRDVPADCSDAAAFAGMRAALGVPPALVVSPALRCQQTAGTLWPELTGQTDPRFWEQDFGAWEGLPFGDLPDIGALSTAELAVHRPPQGESFADLHARIAPALHDVGGRGGQVAIVAHAGIVRVALALATGSVPGGLAFQIAPLSLTRVQFHPRGGWSVAEVNRVFA</sequence>
<organism evidence="1 2">
    <name type="scientific">Rhodobacter flavimaris</name>
    <dbReference type="NCBI Taxonomy" id="2907145"/>
    <lineage>
        <taxon>Bacteria</taxon>
        <taxon>Pseudomonadati</taxon>
        <taxon>Pseudomonadota</taxon>
        <taxon>Alphaproteobacteria</taxon>
        <taxon>Rhodobacterales</taxon>
        <taxon>Rhodobacter group</taxon>
        <taxon>Rhodobacter</taxon>
    </lineage>
</organism>
<name>A0ABS8YZ16_9RHOB</name>
<dbReference type="RefSeq" id="WP_233677973.1">
    <property type="nucleotide sequence ID" value="NZ_JAJUOS010000016.1"/>
</dbReference>
<accession>A0ABS8YZ16</accession>
<evidence type="ECO:0000313" key="1">
    <source>
        <dbReference type="EMBL" id="MCE5975039.1"/>
    </source>
</evidence>